<evidence type="ECO:0000256" key="3">
    <source>
        <dbReference type="ARBA" id="ARBA00022692"/>
    </source>
</evidence>
<dbReference type="Gene3D" id="1.20.1250.20">
    <property type="entry name" value="MFS general substrate transporter like domains"/>
    <property type="match status" value="1"/>
</dbReference>
<dbReference type="PANTHER" id="PTHR23502">
    <property type="entry name" value="MAJOR FACILITATOR SUPERFAMILY"/>
    <property type="match status" value="1"/>
</dbReference>
<dbReference type="Pfam" id="PF07690">
    <property type="entry name" value="MFS_1"/>
    <property type="match status" value="1"/>
</dbReference>
<dbReference type="GO" id="GO:0016020">
    <property type="term" value="C:membrane"/>
    <property type="evidence" value="ECO:0007669"/>
    <property type="project" value="UniProtKB-SubCell"/>
</dbReference>
<evidence type="ECO:0000313" key="8">
    <source>
        <dbReference type="EMBL" id="KAK3367576.1"/>
    </source>
</evidence>
<organism evidence="8 9">
    <name type="scientific">Podospora didyma</name>
    <dbReference type="NCBI Taxonomy" id="330526"/>
    <lineage>
        <taxon>Eukaryota</taxon>
        <taxon>Fungi</taxon>
        <taxon>Dikarya</taxon>
        <taxon>Ascomycota</taxon>
        <taxon>Pezizomycotina</taxon>
        <taxon>Sordariomycetes</taxon>
        <taxon>Sordariomycetidae</taxon>
        <taxon>Sordariales</taxon>
        <taxon>Podosporaceae</taxon>
        <taxon>Podospora</taxon>
    </lineage>
</organism>
<accession>A0AAE0K1C8</accession>
<gene>
    <name evidence="8" type="ORF">B0H63DRAFT_515410</name>
</gene>
<comment type="caution">
    <text evidence="8">The sequence shown here is derived from an EMBL/GenBank/DDBJ whole genome shotgun (WGS) entry which is preliminary data.</text>
</comment>
<dbReference type="AlphaFoldDB" id="A0AAE0K1C8"/>
<feature type="transmembrane region" description="Helical" evidence="6">
    <location>
        <begin position="126"/>
        <end position="148"/>
    </location>
</feature>
<comment type="similarity">
    <text evidence="2">Belongs to the major facilitator superfamily.</text>
</comment>
<feature type="transmembrane region" description="Helical" evidence="6">
    <location>
        <begin position="189"/>
        <end position="209"/>
    </location>
</feature>
<keyword evidence="4 6" id="KW-1133">Transmembrane helix</keyword>
<feature type="domain" description="Major facilitator superfamily (MFS) profile" evidence="7">
    <location>
        <begin position="34"/>
        <end position="469"/>
    </location>
</feature>
<keyword evidence="9" id="KW-1185">Reference proteome</keyword>
<dbReference type="InterPro" id="IPR036259">
    <property type="entry name" value="MFS_trans_sf"/>
</dbReference>
<dbReference type="PROSITE" id="PS50850">
    <property type="entry name" value="MFS"/>
    <property type="match status" value="1"/>
</dbReference>
<evidence type="ECO:0000256" key="4">
    <source>
        <dbReference type="ARBA" id="ARBA00022989"/>
    </source>
</evidence>
<keyword evidence="5 6" id="KW-0472">Membrane</keyword>
<evidence type="ECO:0000256" key="5">
    <source>
        <dbReference type="ARBA" id="ARBA00023136"/>
    </source>
</evidence>
<dbReference type="Proteomes" id="UP001285441">
    <property type="component" value="Unassembled WGS sequence"/>
</dbReference>
<feature type="transmembrane region" description="Helical" evidence="6">
    <location>
        <begin position="345"/>
        <end position="367"/>
    </location>
</feature>
<keyword evidence="3 6" id="KW-0812">Transmembrane</keyword>
<dbReference type="SUPFAM" id="SSF103473">
    <property type="entry name" value="MFS general substrate transporter"/>
    <property type="match status" value="1"/>
</dbReference>
<evidence type="ECO:0000256" key="1">
    <source>
        <dbReference type="ARBA" id="ARBA00004141"/>
    </source>
</evidence>
<feature type="transmembrane region" description="Helical" evidence="6">
    <location>
        <begin position="406"/>
        <end position="428"/>
    </location>
</feature>
<feature type="transmembrane region" description="Helical" evidence="6">
    <location>
        <begin position="305"/>
        <end position="324"/>
    </location>
</feature>
<dbReference type="InterPro" id="IPR020846">
    <property type="entry name" value="MFS_dom"/>
</dbReference>
<protein>
    <submittedName>
        <fullName evidence="8">Major facilitator superfamily domain-containing protein</fullName>
    </submittedName>
</protein>
<reference evidence="8" key="1">
    <citation type="journal article" date="2023" name="Mol. Phylogenet. Evol.">
        <title>Genome-scale phylogeny and comparative genomics of the fungal order Sordariales.</title>
        <authorList>
            <person name="Hensen N."/>
            <person name="Bonometti L."/>
            <person name="Westerberg I."/>
            <person name="Brannstrom I.O."/>
            <person name="Guillou S."/>
            <person name="Cros-Aarteil S."/>
            <person name="Calhoun S."/>
            <person name="Haridas S."/>
            <person name="Kuo A."/>
            <person name="Mondo S."/>
            <person name="Pangilinan J."/>
            <person name="Riley R."/>
            <person name="LaButti K."/>
            <person name="Andreopoulos B."/>
            <person name="Lipzen A."/>
            <person name="Chen C."/>
            <person name="Yan M."/>
            <person name="Daum C."/>
            <person name="Ng V."/>
            <person name="Clum A."/>
            <person name="Steindorff A."/>
            <person name="Ohm R.A."/>
            <person name="Martin F."/>
            <person name="Silar P."/>
            <person name="Natvig D.O."/>
            <person name="Lalanne C."/>
            <person name="Gautier V."/>
            <person name="Ament-Velasquez S.L."/>
            <person name="Kruys A."/>
            <person name="Hutchinson M.I."/>
            <person name="Powell A.J."/>
            <person name="Barry K."/>
            <person name="Miller A.N."/>
            <person name="Grigoriev I.V."/>
            <person name="Debuchy R."/>
            <person name="Gladieux P."/>
            <person name="Hiltunen Thoren M."/>
            <person name="Johannesson H."/>
        </authorList>
    </citation>
    <scope>NUCLEOTIDE SEQUENCE</scope>
    <source>
        <strain evidence="8">CBS 232.78</strain>
    </source>
</reference>
<reference evidence="8" key="2">
    <citation type="submission" date="2023-06" db="EMBL/GenBank/DDBJ databases">
        <authorList>
            <consortium name="Lawrence Berkeley National Laboratory"/>
            <person name="Haridas S."/>
            <person name="Hensen N."/>
            <person name="Bonometti L."/>
            <person name="Westerberg I."/>
            <person name="Brannstrom I.O."/>
            <person name="Guillou S."/>
            <person name="Cros-Aarteil S."/>
            <person name="Calhoun S."/>
            <person name="Kuo A."/>
            <person name="Mondo S."/>
            <person name="Pangilinan J."/>
            <person name="Riley R."/>
            <person name="LaButti K."/>
            <person name="Andreopoulos B."/>
            <person name="Lipzen A."/>
            <person name="Chen C."/>
            <person name="Yanf M."/>
            <person name="Daum C."/>
            <person name="Ng V."/>
            <person name="Clum A."/>
            <person name="Steindorff A."/>
            <person name="Ohm R."/>
            <person name="Martin F."/>
            <person name="Silar P."/>
            <person name="Natvig D."/>
            <person name="Lalanne C."/>
            <person name="Gautier V."/>
            <person name="Ament-velasquez S.L."/>
            <person name="Kruys A."/>
            <person name="Hutchinson M.I."/>
            <person name="Powell A.J."/>
            <person name="Barry K."/>
            <person name="Miller A.N."/>
            <person name="Grigoriev I.V."/>
            <person name="Debuchy R."/>
            <person name="Gladieux P."/>
            <person name="Thoren M.H."/>
            <person name="Johannesson H."/>
        </authorList>
    </citation>
    <scope>NUCLEOTIDE SEQUENCE</scope>
    <source>
        <strain evidence="8">CBS 232.78</strain>
    </source>
</reference>
<sequence>MPDKASSKIVVAWEPEDTDPGNPLNWPAWKKWANVLVISTISFLVPLVSTMLAPAVQLVMQDFHTSSATFATFCISIFVLGFASGPLLLAPLSELYGRVIVYHVTNVFFFCFTIMCAVSKSEGMLLAARFLSGFAGVATITIGSGTIADMMPREERGRAVAIWSVGTILGPMVGPIIGGCVAERHGWRWMFWILSVAIGLVTIVAFLVLRETNQSVLLERKASKLRRATGNPNYRSQLEPAPNITPLEHFKRAIVRPTKMLLLWPMVTILCSYVALLYSTLYLLFATYSFVFKDVYHFTTFSAGLVFFAGGVGTLIGIPYVGILSDRTLKQRMQAGKTITPEDRLPLIITLPGALAFPIGLFVYGWSVEYNCHWIVPQIGTAITGFGSILVFIAIQTYLMDAFEEYAASAVGANAVLRGIVAALVPLGGLDLYHRLGWGWGNSVLAFLALAFAPVPMLMGAYGHKIRGMERFQVEL</sequence>
<comment type="subcellular location">
    <subcellularLocation>
        <location evidence="1">Membrane</location>
        <topology evidence="1">Multi-pass membrane protein</topology>
    </subcellularLocation>
</comment>
<feature type="transmembrane region" description="Helical" evidence="6">
    <location>
        <begin position="440"/>
        <end position="462"/>
    </location>
</feature>
<evidence type="ECO:0000256" key="2">
    <source>
        <dbReference type="ARBA" id="ARBA00008335"/>
    </source>
</evidence>
<dbReference type="InterPro" id="IPR011701">
    <property type="entry name" value="MFS"/>
</dbReference>
<dbReference type="PANTHER" id="PTHR23502:SF68">
    <property type="entry name" value="MULTIDRUG TRANSPORTER, PUTATIVE (AFU_ORTHOLOGUE AFUA_3G01120)-RELATED"/>
    <property type="match status" value="1"/>
</dbReference>
<evidence type="ECO:0000259" key="7">
    <source>
        <dbReference type="PROSITE" id="PS50850"/>
    </source>
</evidence>
<dbReference type="CDD" id="cd17323">
    <property type="entry name" value="MFS_Tpo1_MDR_like"/>
    <property type="match status" value="1"/>
</dbReference>
<evidence type="ECO:0000313" key="9">
    <source>
        <dbReference type="Proteomes" id="UP001285441"/>
    </source>
</evidence>
<feature type="transmembrane region" description="Helical" evidence="6">
    <location>
        <begin position="68"/>
        <end position="92"/>
    </location>
</feature>
<evidence type="ECO:0000256" key="6">
    <source>
        <dbReference type="SAM" id="Phobius"/>
    </source>
</evidence>
<feature type="transmembrane region" description="Helical" evidence="6">
    <location>
        <begin position="99"/>
        <end position="120"/>
    </location>
</feature>
<feature type="transmembrane region" description="Helical" evidence="6">
    <location>
        <begin position="261"/>
        <end position="285"/>
    </location>
</feature>
<dbReference type="GO" id="GO:0022857">
    <property type="term" value="F:transmembrane transporter activity"/>
    <property type="evidence" value="ECO:0007669"/>
    <property type="project" value="InterPro"/>
</dbReference>
<feature type="transmembrane region" description="Helical" evidence="6">
    <location>
        <begin position="32"/>
        <end position="56"/>
    </location>
</feature>
<feature type="transmembrane region" description="Helical" evidence="6">
    <location>
        <begin position="379"/>
        <end position="399"/>
    </location>
</feature>
<dbReference type="FunFam" id="1.20.1250.20:FF:000011">
    <property type="entry name" value="MFS multidrug transporter, putative"/>
    <property type="match status" value="1"/>
</dbReference>
<feature type="transmembrane region" description="Helical" evidence="6">
    <location>
        <begin position="160"/>
        <end position="177"/>
    </location>
</feature>
<dbReference type="EMBL" id="JAULSW010000011">
    <property type="protein sequence ID" value="KAK3367576.1"/>
    <property type="molecule type" value="Genomic_DNA"/>
</dbReference>
<name>A0AAE0K1C8_9PEZI</name>
<proteinExistence type="inferred from homology"/>